<dbReference type="InterPro" id="IPR050924">
    <property type="entry name" value="Peroxiredoxin_BCP/PrxQ"/>
</dbReference>
<dbReference type="RefSeq" id="WP_249736603.1">
    <property type="nucleotide sequence ID" value="NZ_JAKNCJ010000001.1"/>
</dbReference>
<evidence type="ECO:0000313" key="14">
    <source>
        <dbReference type="Proteomes" id="UP001203761"/>
    </source>
</evidence>
<evidence type="ECO:0000256" key="11">
    <source>
        <dbReference type="ARBA" id="ARBA00049091"/>
    </source>
</evidence>
<evidence type="ECO:0000256" key="3">
    <source>
        <dbReference type="ARBA" id="ARBA00022559"/>
    </source>
</evidence>
<dbReference type="PANTHER" id="PTHR42801:SF4">
    <property type="entry name" value="AHPC_TSA FAMILY PROTEIN"/>
    <property type="match status" value="1"/>
</dbReference>
<comment type="similarity">
    <text evidence="9">Belongs to the peroxiredoxin family. BCP/PrxQ subfamily.</text>
</comment>
<keyword evidence="6" id="KW-1015">Disulfide bond</keyword>
<feature type="domain" description="Thioredoxin" evidence="12">
    <location>
        <begin position="16"/>
        <end position="166"/>
    </location>
</feature>
<evidence type="ECO:0000256" key="5">
    <source>
        <dbReference type="ARBA" id="ARBA00023002"/>
    </source>
</evidence>
<keyword evidence="3" id="KW-0575">Peroxidase</keyword>
<keyword evidence="7" id="KW-0676">Redox-active center</keyword>
<evidence type="ECO:0000256" key="10">
    <source>
        <dbReference type="ARBA" id="ARBA00041373"/>
    </source>
</evidence>
<evidence type="ECO:0000256" key="4">
    <source>
        <dbReference type="ARBA" id="ARBA00022862"/>
    </source>
</evidence>
<protein>
    <recommendedName>
        <fullName evidence="2">thioredoxin-dependent peroxiredoxin</fullName>
        <ecNumber evidence="2">1.11.1.24</ecNumber>
    </recommendedName>
    <alternativeName>
        <fullName evidence="10">Bacterioferritin comigratory protein</fullName>
    </alternativeName>
    <alternativeName>
        <fullName evidence="8">Thioredoxin peroxidase</fullName>
    </alternativeName>
</protein>
<evidence type="ECO:0000256" key="1">
    <source>
        <dbReference type="ARBA" id="ARBA00003330"/>
    </source>
</evidence>
<sequence>MTADDSAQPASAPAPLQVGDAAPDFDLPLAGGGRVSLESLRGAPALIWFYPQANTTLCTREACDLRDNASIFEAQGYRILGISPDPLPELERFIAEQSLPYDLASDESRETMRAYGAFGEKNMYGKIVQGVIRSTFAIDEGGVLTYVKYRVGTPKQIAQLQAKLGL</sequence>
<evidence type="ECO:0000256" key="6">
    <source>
        <dbReference type="ARBA" id="ARBA00023157"/>
    </source>
</evidence>
<dbReference type="PROSITE" id="PS51352">
    <property type="entry name" value="THIOREDOXIN_2"/>
    <property type="match status" value="1"/>
</dbReference>
<keyword evidence="14" id="KW-1185">Reference proteome</keyword>
<dbReference type="Proteomes" id="UP001203761">
    <property type="component" value="Unassembled WGS sequence"/>
</dbReference>
<gene>
    <name evidence="13" type="ORF">Bequi_03755</name>
</gene>
<comment type="catalytic activity">
    <reaction evidence="11">
        <text>a hydroperoxide + [thioredoxin]-dithiol = an alcohol + [thioredoxin]-disulfide + H2O</text>
        <dbReference type="Rhea" id="RHEA:62620"/>
        <dbReference type="Rhea" id="RHEA-COMP:10698"/>
        <dbReference type="Rhea" id="RHEA-COMP:10700"/>
        <dbReference type="ChEBI" id="CHEBI:15377"/>
        <dbReference type="ChEBI" id="CHEBI:29950"/>
        <dbReference type="ChEBI" id="CHEBI:30879"/>
        <dbReference type="ChEBI" id="CHEBI:35924"/>
        <dbReference type="ChEBI" id="CHEBI:50058"/>
        <dbReference type="EC" id="1.11.1.24"/>
    </reaction>
</comment>
<name>A0ABT0QXW4_9MICO</name>
<accession>A0ABT0QXW4</accession>
<keyword evidence="5" id="KW-0560">Oxidoreductase</keyword>
<dbReference type="SUPFAM" id="SSF52833">
    <property type="entry name" value="Thioredoxin-like"/>
    <property type="match status" value="1"/>
</dbReference>
<dbReference type="PANTHER" id="PTHR42801">
    <property type="entry name" value="THIOREDOXIN-DEPENDENT PEROXIDE REDUCTASE"/>
    <property type="match status" value="1"/>
</dbReference>
<proteinExistence type="inferred from homology"/>
<dbReference type="EMBL" id="JAKNCJ010000001">
    <property type="protein sequence ID" value="MCL6422506.1"/>
    <property type="molecule type" value="Genomic_DNA"/>
</dbReference>
<evidence type="ECO:0000313" key="13">
    <source>
        <dbReference type="EMBL" id="MCL6422506.1"/>
    </source>
</evidence>
<dbReference type="InterPro" id="IPR036249">
    <property type="entry name" value="Thioredoxin-like_sf"/>
</dbReference>
<evidence type="ECO:0000256" key="8">
    <source>
        <dbReference type="ARBA" id="ARBA00032824"/>
    </source>
</evidence>
<comment type="caution">
    <text evidence="13">The sequence shown here is derived from an EMBL/GenBank/DDBJ whole genome shotgun (WGS) entry which is preliminary data.</text>
</comment>
<comment type="function">
    <text evidence="1">Thiol-specific peroxidase that catalyzes the reduction of hydrogen peroxide and organic hydroperoxides to water and alcohols, respectively. Plays a role in cell protection against oxidative stress by detoxifying peroxides and as sensor of hydrogen peroxide-mediated signaling events.</text>
</comment>
<reference evidence="13" key="1">
    <citation type="submission" date="2022-02" db="EMBL/GenBank/DDBJ databases">
        <authorList>
            <person name="Lee M."/>
            <person name="Kim S.-J."/>
            <person name="Jung M.-Y."/>
        </authorList>
    </citation>
    <scope>NUCLEOTIDE SEQUENCE</scope>
    <source>
        <strain evidence="13">JHP9</strain>
    </source>
</reference>
<dbReference type="InterPro" id="IPR000866">
    <property type="entry name" value="AhpC/TSA"/>
</dbReference>
<keyword evidence="4" id="KW-0049">Antioxidant</keyword>
<organism evidence="13 14">
    <name type="scientific">Brachybacterium equifaecis</name>
    <dbReference type="NCBI Taxonomy" id="2910770"/>
    <lineage>
        <taxon>Bacteria</taxon>
        <taxon>Bacillati</taxon>
        <taxon>Actinomycetota</taxon>
        <taxon>Actinomycetes</taxon>
        <taxon>Micrococcales</taxon>
        <taxon>Dermabacteraceae</taxon>
        <taxon>Brachybacterium</taxon>
    </lineage>
</organism>
<evidence type="ECO:0000256" key="2">
    <source>
        <dbReference type="ARBA" id="ARBA00013017"/>
    </source>
</evidence>
<dbReference type="Gene3D" id="3.40.30.10">
    <property type="entry name" value="Glutaredoxin"/>
    <property type="match status" value="1"/>
</dbReference>
<dbReference type="InterPro" id="IPR013766">
    <property type="entry name" value="Thioredoxin_domain"/>
</dbReference>
<evidence type="ECO:0000256" key="9">
    <source>
        <dbReference type="ARBA" id="ARBA00038489"/>
    </source>
</evidence>
<dbReference type="Pfam" id="PF00578">
    <property type="entry name" value="AhpC-TSA"/>
    <property type="match status" value="1"/>
</dbReference>
<evidence type="ECO:0000256" key="7">
    <source>
        <dbReference type="ARBA" id="ARBA00023284"/>
    </source>
</evidence>
<dbReference type="EC" id="1.11.1.24" evidence="2"/>
<dbReference type="CDD" id="cd03017">
    <property type="entry name" value="PRX_BCP"/>
    <property type="match status" value="1"/>
</dbReference>
<evidence type="ECO:0000259" key="12">
    <source>
        <dbReference type="PROSITE" id="PS51352"/>
    </source>
</evidence>